<proteinExistence type="predicted"/>
<comment type="caution">
    <text evidence="2">The sequence shown here is derived from an EMBL/GenBank/DDBJ whole genome shotgun (WGS) entry which is preliminary data.</text>
</comment>
<evidence type="ECO:0000313" key="2">
    <source>
        <dbReference type="EMBL" id="MBE9221239.1"/>
    </source>
</evidence>
<keyword evidence="1" id="KW-0472">Membrane</keyword>
<feature type="transmembrane region" description="Helical" evidence="1">
    <location>
        <begin position="195"/>
        <end position="214"/>
    </location>
</feature>
<reference evidence="2 3" key="1">
    <citation type="submission" date="2020-10" db="EMBL/GenBank/DDBJ databases">
        <authorList>
            <person name="Castelo-Branco R."/>
            <person name="Eusebio N."/>
            <person name="Adriana R."/>
            <person name="Vieira A."/>
            <person name="Brugerolle De Fraissinette N."/>
            <person name="Rezende De Castro R."/>
            <person name="Schneider M.P."/>
            <person name="Vasconcelos V."/>
            <person name="Leao P.N."/>
        </authorList>
    </citation>
    <scope>NUCLEOTIDE SEQUENCE [LARGE SCALE GENOMIC DNA]</scope>
    <source>
        <strain evidence="2 3">LEGE 03274</strain>
    </source>
</reference>
<dbReference type="EMBL" id="JADEWC010000001">
    <property type="protein sequence ID" value="MBE9221239.1"/>
    <property type="molecule type" value="Genomic_DNA"/>
</dbReference>
<dbReference type="InterPro" id="IPR007038">
    <property type="entry name" value="HupE_UreJ"/>
</dbReference>
<sequence length="215" mass="22935">MKTITNIKTQLILITSTIALVSLWQNPALAHHPLDGKTPSNFFEGFMSGLGHPIIGLDHFAFIIATGCFAALLSLGLIIPTGFIVASVIGTGIHLMGVNLPYAETIIALSVLLSGITLALGKKPQQLWLISFALMAGIFHGYAYGEAVIGATMTPLISYLVGFSLIQWIIAFVSYKLISLTKSNINESPNNSLNLRFVGFTLSGIGITVVSSLFI</sequence>
<feature type="transmembrane region" description="Helical" evidence="1">
    <location>
        <begin position="77"/>
        <end position="96"/>
    </location>
</feature>
<organism evidence="2 3">
    <name type="scientific">Cyanobacterium stanieri LEGE 03274</name>
    <dbReference type="NCBI Taxonomy" id="1828756"/>
    <lineage>
        <taxon>Bacteria</taxon>
        <taxon>Bacillati</taxon>
        <taxon>Cyanobacteriota</taxon>
        <taxon>Cyanophyceae</taxon>
        <taxon>Oscillatoriophycideae</taxon>
        <taxon>Chroococcales</taxon>
        <taxon>Geminocystaceae</taxon>
        <taxon>Cyanobacterium</taxon>
    </lineage>
</organism>
<evidence type="ECO:0000313" key="3">
    <source>
        <dbReference type="Proteomes" id="UP000654604"/>
    </source>
</evidence>
<dbReference type="Proteomes" id="UP000654604">
    <property type="component" value="Unassembled WGS sequence"/>
</dbReference>
<dbReference type="RefSeq" id="WP_193799431.1">
    <property type="nucleotide sequence ID" value="NZ_JADEWC010000001.1"/>
</dbReference>
<dbReference type="PIRSF" id="PIRSF016919">
    <property type="entry name" value="HupE_UreJ"/>
    <property type="match status" value="1"/>
</dbReference>
<name>A0ABR9V343_9CHRO</name>
<protein>
    <submittedName>
        <fullName evidence="2">HupE/UreJ family protein</fullName>
    </submittedName>
</protein>
<keyword evidence="3" id="KW-1185">Reference proteome</keyword>
<keyword evidence="1" id="KW-1133">Transmembrane helix</keyword>
<dbReference type="Pfam" id="PF04955">
    <property type="entry name" value="HupE_UreJ"/>
    <property type="match status" value="1"/>
</dbReference>
<accession>A0ABR9V343</accession>
<feature type="transmembrane region" description="Helical" evidence="1">
    <location>
        <begin position="127"/>
        <end position="144"/>
    </location>
</feature>
<gene>
    <name evidence="2" type="ORF">IQ215_00875</name>
</gene>
<evidence type="ECO:0000256" key="1">
    <source>
        <dbReference type="SAM" id="Phobius"/>
    </source>
</evidence>
<feature type="transmembrane region" description="Helical" evidence="1">
    <location>
        <begin position="156"/>
        <end position="175"/>
    </location>
</feature>
<keyword evidence="1" id="KW-0812">Transmembrane</keyword>
<feature type="transmembrane region" description="Helical" evidence="1">
    <location>
        <begin position="102"/>
        <end position="120"/>
    </location>
</feature>